<reference evidence="2" key="1">
    <citation type="submission" date="2018-10" db="EMBL/GenBank/DDBJ databases">
        <authorList>
            <person name="Plewniak F."/>
        </authorList>
    </citation>
    <scope>NUCLEOTIDE SEQUENCE</scope>
</reference>
<gene>
    <name evidence="2" type="ORF">CARN8_4420005</name>
</gene>
<proteinExistence type="predicted"/>
<organism evidence="2">
    <name type="scientific">mine drainage metagenome</name>
    <dbReference type="NCBI Taxonomy" id="410659"/>
    <lineage>
        <taxon>unclassified sequences</taxon>
        <taxon>metagenomes</taxon>
        <taxon>ecological metagenomes</taxon>
    </lineage>
</organism>
<dbReference type="EC" id="1.1.1.22" evidence="2"/>
<dbReference type="GO" id="GO:0003979">
    <property type="term" value="F:UDP-glucose 6-dehydrogenase activity"/>
    <property type="evidence" value="ECO:0007669"/>
    <property type="project" value="UniProtKB-EC"/>
</dbReference>
<protein>
    <submittedName>
        <fullName evidence="2">UDP-glucose 6-dehydrogenase</fullName>
        <ecNumber evidence="2">1.1.1.22</ecNumber>
    </submittedName>
</protein>
<name>A0A3P3ZQF3_9ZZZZ</name>
<dbReference type="PANTHER" id="PTHR43750:SF3">
    <property type="entry name" value="UDP-GLUCOSE 6-DEHYDROGENASE TUAD"/>
    <property type="match status" value="1"/>
</dbReference>
<dbReference type="Gene3D" id="3.40.50.720">
    <property type="entry name" value="NAD(P)-binding Rossmann-like Domain"/>
    <property type="match status" value="1"/>
</dbReference>
<dbReference type="SUPFAM" id="SSF52413">
    <property type="entry name" value="UDP-glucose/GDP-mannose dehydrogenase C-terminal domain"/>
    <property type="match status" value="1"/>
</dbReference>
<dbReference type="AlphaFoldDB" id="A0A3P3ZQF3"/>
<evidence type="ECO:0000313" key="2">
    <source>
        <dbReference type="EMBL" id="VAY88924.1"/>
    </source>
</evidence>
<dbReference type="InterPro" id="IPR036220">
    <property type="entry name" value="UDP-Glc/GDP-Man_DH_C_sf"/>
</dbReference>
<evidence type="ECO:0000259" key="1">
    <source>
        <dbReference type="SMART" id="SM00984"/>
    </source>
</evidence>
<sequence>MREAPARILIEGLLQRGATLRAFDPVAMEEARHIFGQRAGLSFVESAEKAVEGADALVVVTEWQVFRSPDFEQMALSLRARVVFDGRNLYEPHLVRAAGLTYHGIGRL</sequence>
<accession>A0A3P3ZQF3</accession>
<dbReference type="GO" id="GO:0051287">
    <property type="term" value="F:NAD binding"/>
    <property type="evidence" value="ECO:0007669"/>
    <property type="project" value="InterPro"/>
</dbReference>
<keyword evidence="2" id="KW-0560">Oxidoreductase</keyword>
<dbReference type="EMBL" id="UOYP01000382">
    <property type="protein sequence ID" value="VAY88924.1"/>
    <property type="molecule type" value="Genomic_DNA"/>
</dbReference>
<dbReference type="SMART" id="SM00984">
    <property type="entry name" value="UDPG_MGDP_dh_C"/>
    <property type="match status" value="1"/>
</dbReference>
<dbReference type="InterPro" id="IPR014027">
    <property type="entry name" value="UDP-Glc/GDP-Man_DH_C"/>
</dbReference>
<feature type="domain" description="UDP-glucose/GDP-mannose dehydrogenase C-terminal" evidence="1">
    <location>
        <begin position="1"/>
        <end position="92"/>
    </location>
</feature>
<dbReference type="Pfam" id="PF03720">
    <property type="entry name" value="UDPG_MGDP_dh_C"/>
    <property type="match status" value="1"/>
</dbReference>
<dbReference type="PANTHER" id="PTHR43750">
    <property type="entry name" value="UDP-GLUCOSE 6-DEHYDROGENASE TUAD"/>
    <property type="match status" value="1"/>
</dbReference>